<dbReference type="InterPro" id="IPR031734">
    <property type="entry name" value="MBF2"/>
</dbReference>
<dbReference type="AlphaFoldDB" id="A0A1E1WAU6"/>
<evidence type="ECO:0000313" key="1">
    <source>
        <dbReference type="EMBL" id="JAT84086.1"/>
    </source>
</evidence>
<name>A0A1E1WAU6_PECGO</name>
<organism evidence="1">
    <name type="scientific">Pectinophora gossypiella</name>
    <name type="common">Cotton pink bollworm</name>
    <name type="synonym">Depressaria gossypiella</name>
    <dbReference type="NCBI Taxonomy" id="13191"/>
    <lineage>
        <taxon>Eukaryota</taxon>
        <taxon>Metazoa</taxon>
        <taxon>Ecdysozoa</taxon>
        <taxon>Arthropoda</taxon>
        <taxon>Hexapoda</taxon>
        <taxon>Insecta</taxon>
        <taxon>Pterygota</taxon>
        <taxon>Neoptera</taxon>
        <taxon>Endopterygota</taxon>
        <taxon>Lepidoptera</taxon>
        <taxon>Glossata</taxon>
        <taxon>Ditrysia</taxon>
        <taxon>Gelechioidea</taxon>
        <taxon>Gelechiidae</taxon>
        <taxon>Apatetrinae</taxon>
        <taxon>Pectinophora</taxon>
    </lineage>
</organism>
<reference evidence="1" key="1">
    <citation type="submission" date="2015-09" db="EMBL/GenBank/DDBJ databases">
        <title>De novo assembly of Pectinophora gossypiella (Pink Bollworm) gut transcriptome.</title>
        <authorList>
            <person name="Tassone E.E."/>
        </authorList>
    </citation>
    <scope>NUCLEOTIDE SEQUENCE</scope>
</reference>
<dbReference type="OrthoDB" id="6818903at2759"/>
<dbReference type="EMBL" id="GDQN01006968">
    <property type="protein sequence ID" value="JAT84086.1"/>
    <property type="molecule type" value="Transcribed_RNA"/>
</dbReference>
<protein>
    <recommendedName>
        <fullName evidence="2">Salivary secreted peptide</fullName>
    </recommendedName>
</protein>
<proteinExistence type="predicted"/>
<gene>
    <name evidence="1" type="ORF">g.6936</name>
</gene>
<accession>A0A1E1WAU6</accession>
<dbReference type="Pfam" id="PF15868">
    <property type="entry name" value="MBF2"/>
    <property type="match status" value="1"/>
</dbReference>
<evidence type="ECO:0008006" key="2">
    <source>
        <dbReference type="Google" id="ProtNLM"/>
    </source>
</evidence>
<feature type="non-terminal residue" evidence="1">
    <location>
        <position position="1"/>
    </location>
</feature>
<sequence length="146" mass="16534">WRWWIKTSFKYGSFIRFQCYFKVLKMKAVLLVCVLAALAVVQASVVRARPGTRANLNLGVAGVGDRLLHRQYLYQPAIPNTVQYQDLVYRGNSTTRISVIQAYEVGSTQYASVWLISGGIGRNNATLRVQSARGYGYYYQVGIWGR</sequence>